<proteinExistence type="predicted"/>
<dbReference type="Proteomes" id="UP000077355">
    <property type="component" value="Unassembled WGS sequence"/>
</dbReference>
<keyword evidence="2" id="KW-1185">Reference proteome</keyword>
<dbReference type="RefSeq" id="WP_068651687.1">
    <property type="nucleotide sequence ID" value="NZ_CP043611.1"/>
</dbReference>
<dbReference type="EMBL" id="LVJI01000029">
    <property type="protein sequence ID" value="OAB43302.1"/>
    <property type="molecule type" value="Genomic_DNA"/>
</dbReference>
<gene>
    <name evidence="1" type="ORF">PBAT_18510</name>
</gene>
<reference evidence="1 2" key="1">
    <citation type="submission" date="2016-03" db="EMBL/GenBank/DDBJ databases">
        <title>Draft genome sequence of Paenibacillus antarcticus CECT 5836.</title>
        <authorList>
            <person name="Shin S.-K."/>
            <person name="Yi H."/>
        </authorList>
    </citation>
    <scope>NUCLEOTIDE SEQUENCE [LARGE SCALE GENOMIC DNA]</scope>
    <source>
        <strain evidence="1 2">CECT 5836</strain>
    </source>
</reference>
<protein>
    <submittedName>
        <fullName evidence="1">Uncharacterized protein</fullName>
    </submittedName>
</protein>
<dbReference type="AlphaFoldDB" id="A0A168LF17"/>
<organism evidence="1 2">
    <name type="scientific">Paenibacillus antarcticus</name>
    <dbReference type="NCBI Taxonomy" id="253703"/>
    <lineage>
        <taxon>Bacteria</taxon>
        <taxon>Bacillati</taxon>
        <taxon>Bacillota</taxon>
        <taxon>Bacilli</taxon>
        <taxon>Bacillales</taxon>
        <taxon>Paenibacillaceae</taxon>
        <taxon>Paenibacillus</taxon>
    </lineage>
</organism>
<accession>A0A168LF17</accession>
<comment type="caution">
    <text evidence="1">The sequence shown here is derived from an EMBL/GenBank/DDBJ whole genome shotgun (WGS) entry which is preliminary data.</text>
</comment>
<evidence type="ECO:0000313" key="1">
    <source>
        <dbReference type="EMBL" id="OAB43302.1"/>
    </source>
</evidence>
<dbReference type="OrthoDB" id="2666665at2"/>
<sequence length="83" mass="9734">MRSTNYLNRTVEVLRQLETYGYQVAYYILQNEDRAMVATKIVLLAVAQEDRLHNMPVSVQRDLMKNKIIKQSMLLKYEVLSAL</sequence>
<evidence type="ECO:0000313" key="2">
    <source>
        <dbReference type="Proteomes" id="UP000077355"/>
    </source>
</evidence>
<name>A0A168LF17_9BACL</name>